<evidence type="ECO:0000256" key="1">
    <source>
        <dbReference type="ARBA" id="ARBA00022801"/>
    </source>
</evidence>
<dbReference type="Gene3D" id="3.40.50.1820">
    <property type="entry name" value="alpha/beta hydrolase"/>
    <property type="match status" value="1"/>
</dbReference>
<dbReference type="EMBL" id="BAAAOA010000014">
    <property type="protein sequence ID" value="GAA1753915.1"/>
    <property type="molecule type" value="Genomic_DNA"/>
</dbReference>
<evidence type="ECO:0000259" key="2">
    <source>
        <dbReference type="Pfam" id="PF12697"/>
    </source>
</evidence>
<organism evidence="3 4">
    <name type="scientific">Kocuria aegyptia</name>
    <dbReference type="NCBI Taxonomy" id="330943"/>
    <lineage>
        <taxon>Bacteria</taxon>
        <taxon>Bacillati</taxon>
        <taxon>Actinomycetota</taxon>
        <taxon>Actinomycetes</taxon>
        <taxon>Micrococcales</taxon>
        <taxon>Micrococcaceae</taxon>
        <taxon>Kocuria</taxon>
    </lineage>
</organism>
<reference evidence="3 4" key="1">
    <citation type="journal article" date="2019" name="Int. J. Syst. Evol. Microbiol.">
        <title>The Global Catalogue of Microorganisms (GCM) 10K type strain sequencing project: providing services to taxonomists for standard genome sequencing and annotation.</title>
        <authorList>
            <consortium name="The Broad Institute Genomics Platform"/>
            <consortium name="The Broad Institute Genome Sequencing Center for Infectious Disease"/>
            <person name="Wu L."/>
            <person name="Ma J."/>
        </authorList>
    </citation>
    <scope>NUCLEOTIDE SEQUENCE [LARGE SCALE GENOMIC DNA]</scope>
    <source>
        <strain evidence="3 4">JCM 14735</strain>
    </source>
</reference>
<keyword evidence="1 3" id="KW-0378">Hydrolase</keyword>
<dbReference type="PRINTS" id="PR00111">
    <property type="entry name" value="ABHYDROLASE"/>
</dbReference>
<dbReference type="InterPro" id="IPR029058">
    <property type="entry name" value="AB_hydrolase_fold"/>
</dbReference>
<accession>A0ABN2KDZ7</accession>
<dbReference type="Pfam" id="PF12697">
    <property type="entry name" value="Abhydrolase_6"/>
    <property type="match status" value="1"/>
</dbReference>
<dbReference type="PANTHER" id="PTHR43798">
    <property type="entry name" value="MONOACYLGLYCEROL LIPASE"/>
    <property type="match status" value="1"/>
</dbReference>
<name>A0ABN2KDZ7_9MICC</name>
<comment type="caution">
    <text evidence="3">The sequence shown here is derived from an EMBL/GenBank/DDBJ whole genome shotgun (WGS) entry which is preliminary data.</text>
</comment>
<dbReference type="PRINTS" id="PR00412">
    <property type="entry name" value="EPOXHYDRLASE"/>
</dbReference>
<dbReference type="RefSeq" id="WP_344120545.1">
    <property type="nucleotide sequence ID" value="NZ_BAAAOA010000014.1"/>
</dbReference>
<sequence length="266" mass="28818">MEFVEADGLKIAYERVGEGPPLVFVHGAAEDSRIWQPQLAGLADEFTVIAWDEPGAGRSSDLPEGFALAGFADGLAALIETLELGPAHIAGLSWGGTVVLEFYRRHPGLVATLIMIDTYAGWKGSLPLDEVRARVAGARRMLTGPLEDFDPTLPGLFANDPPAKFVPLLAAIAADVRPATLEHELAIMAETDLSDLLPHIAVPTLLIWGDLDVRSPLRIARQFQEAIPETELFVIEGAGHMSNLERPEQVNDVVREFCRTHSSRTG</sequence>
<protein>
    <submittedName>
        <fullName evidence="3">Alpha/beta hydrolase</fullName>
    </submittedName>
</protein>
<keyword evidence="4" id="KW-1185">Reference proteome</keyword>
<evidence type="ECO:0000313" key="3">
    <source>
        <dbReference type="EMBL" id="GAA1753915.1"/>
    </source>
</evidence>
<gene>
    <name evidence="3" type="ORF">GCM10009767_11170</name>
</gene>
<dbReference type="InterPro" id="IPR050266">
    <property type="entry name" value="AB_hydrolase_sf"/>
</dbReference>
<dbReference type="SUPFAM" id="SSF53474">
    <property type="entry name" value="alpha/beta-Hydrolases"/>
    <property type="match status" value="1"/>
</dbReference>
<dbReference type="InterPro" id="IPR000639">
    <property type="entry name" value="Epox_hydrolase-like"/>
</dbReference>
<evidence type="ECO:0000313" key="4">
    <source>
        <dbReference type="Proteomes" id="UP001501204"/>
    </source>
</evidence>
<proteinExistence type="predicted"/>
<dbReference type="GO" id="GO:0016787">
    <property type="term" value="F:hydrolase activity"/>
    <property type="evidence" value="ECO:0007669"/>
    <property type="project" value="UniProtKB-KW"/>
</dbReference>
<dbReference type="Proteomes" id="UP001501204">
    <property type="component" value="Unassembled WGS sequence"/>
</dbReference>
<feature type="domain" description="AB hydrolase-1" evidence="2">
    <location>
        <begin position="22"/>
        <end position="252"/>
    </location>
</feature>
<dbReference type="PANTHER" id="PTHR43798:SF31">
    <property type="entry name" value="AB HYDROLASE SUPERFAMILY PROTEIN YCLE"/>
    <property type="match status" value="1"/>
</dbReference>
<dbReference type="InterPro" id="IPR000073">
    <property type="entry name" value="AB_hydrolase_1"/>
</dbReference>